<reference evidence="2 3" key="1">
    <citation type="submission" date="2020-12" db="EMBL/GenBank/DDBJ databases">
        <authorList>
            <person name="Shan Y."/>
        </authorList>
    </citation>
    <scope>NUCLEOTIDE SEQUENCE [LARGE SCALE GENOMIC DNA]</scope>
    <source>
        <strain evidence="3">csc3.9</strain>
    </source>
</reference>
<feature type="domain" description="SnoaL-like" evidence="1">
    <location>
        <begin position="15"/>
        <end position="139"/>
    </location>
</feature>
<organism evidence="2 3">
    <name type="scientific">Spongiibacter nanhainus</name>
    <dbReference type="NCBI Taxonomy" id="2794344"/>
    <lineage>
        <taxon>Bacteria</taxon>
        <taxon>Pseudomonadati</taxon>
        <taxon>Pseudomonadota</taxon>
        <taxon>Gammaproteobacteria</taxon>
        <taxon>Cellvibrionales</taxon>
        <taxon>Spongiibacteraceae</taxon>
        <taxon>Spongiibacter</taxon>
    </lineage>
</organism>
<dbReference type="SUPFAM" id="SSF54427">
    <property type="entry name" value="NTF2-like"/>
    <property type="match status" value="1"/>
</dbReference>
<sequence>MSISSGQTVEERLQAIEDRLDIYQVIACYGYSVDGLNTDSVRDCYTEDGVYEIAGLGAYEGREKIANITKDPFHQALVGAGCAHASTLPYVVIDGDKAVATCHTMVVTNGEDGFSVWRLSASRINLSRQSGGGWKISHRQVTLLDGNSSGPELLARLRQAPDDVQGLA</sequence>
<dbReference type="AlphaFoldDB" id="A0A7T4R1J6"/>
<protein>
    <submittedName>
        <fullName evidence="2">Nuclear transport factor 2 family protein</fullName>
    </submittedName>
</protein>
<dbReference type="RefSeq" id="WP_198570043.1">
    <property type="nucleotide sequence ID" value="NZ_CP066167.1"/>
</dbReference>
<evidence type="ECO:0000259" key="1">
    <source>
        <dbReference type="Pfam" id="PF13577"/>
    </source>
</evidence>
<dbReference type="InterPro" id="IPR037401">
    <property type="entry name" value="SnoaL-like"/>
</dbReference>
<dbReference type="Gene3D" id="3.10.450.50">
    <property type="match status" value="1"/>
</dbReference>
<dbReference type="Proteomes" id="UP000596063">
    <property type="component" value="Chromosome"/>
</dbReference>
<keyword evidence="3" id="KW-1185">Reference proteome</keyword>
<dbReference type="KEGG" id="snan:I6N98_01360"/>
<dbReference type="InterPro" id="IPR032710">
    <property type="entry name" value="NTF2-like_dom_sf"/>
</dbReference>
<gene>
    <name evidence="2" type="ORF">I6N98_01360</name>
</gene>
<evidence type="ECO:0000313" key="3">
    <source>
        <dbReference type="Proteomes" id="UP000596063"/>
    </source>
</evidence>
<evidence type="ECO:0000313" key="2">
    <source>
        <dbReference type="EMBL" id="QQD18552.1"/>
    </source>
</evidence>
<dbReference type="Pfam" id="PF13577">
    <property type="entry name" value="SnoaL_4"/>
    <property type="match status" value="1"/>
</dbReference>
<name>A0A7T4R1J6_9GAMM</name>
<dbReference type="EMBL" id="CP066167">
    <property type="protein sequence ID" value="QQD18552.1"/>
    <property type="molecule type" value="Genomic_DNA"/>
</dbReference>
<accession>A0A7T4R1J6</accession>
<proteinExistence type="predicted"/>